<dbReference type="EMBL" id="BDSP01000008">
    <property type="protein sequence ID" value="GAX09540.1"/>
    <property type="molecule type" value="Genomic_DNA"/>
</dbReference>
<organism evidence="3 4">
    <name type="scientific">Fistulifera solaris</name>
    <name type="common">Oleaginous diatom</name>
    <dbReference type="NCBI Taxonomy" id="1519565"/>
    <lineage>
        <taxon>Eukaryota</taxon>
        <taxon>Sar</taxon>
        <taxon>Stramenopiles</taxon>
        <taxon>Ochrophyta</taxon>
        <taxon>Bacillariophyta</taxon>
        <taxon>Bacillariophyceae</taxon>
        <taxon>Bacillariophycidae</taxon>
        <taxon>Naviculales</taxon>
        <taxon>Naviculaceae</taxon>
        <taxon>Fistulifera</taxon>
    </lineage>
</organism>
<comment type="caution">
    <text evidence="3">The sequence shown here is derived from an EMBL/GenBank/DDBJ whole genome shotgun (WGS) entry which is preliminary data.</text>
</comment>
<dbReference type="InParanoid" id="A0A1Z5J6D4"/>
<feature type="compositionally biased region" description="Low complexity" evidence="1">
    <location>
        <begin position="87"/>
        <end position="98"/>
    </location>
</feature>
<evidence type="ECO:0000313" key="4">
    <source>
        <dbReference type="Proteomes" id="UP000198406"/>
    </source>
</evidence>
<feature type="compositionally biased region" description="Basic residues" evidence="1">
    <location>
        <begin position="101"/>
        <end position="111"/>
    </location>
</feature>
<feature type="transmembrane region" description="Helical" evidence="2">
    <location>
        <begin position="332"/>
        <end position="352"/>
    </location>
</feature>
<keyword evidence="4" id="KW-1185">Reference proteome</keyword>
<sequence length="436" mass="47977">MTTTKATREASRLQARKWFEERKSRKMKVCDESATSNESKTDVPLTKASKRTTPSRKKESTQTNAREFPKPRRTTRSTRATKEDDSVASSSSQGSTSSLRKLIKRVTRPLKKNAVAKDTSSKGDQKRPQRKSLSAPAPIVTSERRVTRSRKTEDAAVEDVADPTPSKMSTTKKSNRARQPVSKVELQTMLSPALGSLQKIVSPTDSLSTTFSHLEDMSFSGIAASVAEFAVEEIAIFKCDESESVHVVETESSVMAPNSIDTPASCISVDENAKSFGGKVLDEKENSFHELILVATEEDSVDPYTGQEENLQVEAGYEVTAVTKTFPIDVTLVYAAVMIVIVILLVAMSVFVQSKTVQGELAARDGSIEDYIRFVTKNEASHFALHYSKELQTMLTDSWRRDVSMAAIGGFYSLSFFKYPKITFAASVLAMGAVFL</sequence>
<keyword evidence="2" id="KW-0812">Transmembrane</keyword>
<gene>
    <name evidence="3" type="ORF">FisN_16Lh233</name>
</gene>
<dbReference type="AlphaFoldDB" id="A0A1Z5J6D4"/>
<feature type="compositionally biased region" description="Basic and acidic residues" evidence="1">
    <location>
        <begin position="1"/>
        <end position="31"/>
    </location>
</feature>
<feature type="region of interest" description="Disordered" evidence="1">
    <location>
        <begin position="1"/>
        <end position="182"/>
    </location>
</feature>
<evidence type="ECO:0000256" key="2">
    <source>
        <dbReference type="SAM" id="Phobius"/>
    </source>
</evidence>
<feature type="compositionally biased region" description="Basic and acidic residues" evidence="1">
    <location>
        <begin position="142"/>
        <end position="154"/>
    </location>
</feature>
<dbReference type="Proteomes" id="UP000198406">
    <property type="component" value="Unassembled WGS sequence"/>
</dbReference>
<name>A0A1Z5J6D4_FISSO</name>
<keyword evidence="2" id="KW-0472">Membrane</keyword>
<reference evidence="3 4" key="1">
    <citation type="journal article" date="2015" name="Plant Cell">
        <title>Oil accumulation by the oleaginous diatom Fistulifera solaris as revealed by the genome and transcriptome.</title>
        <authorList>
            <person name="Tanaka T."/>
            <person name="Maeda Y."/>
            <person name="Veluchamy A."/>
            <person name="Tanaka M."/>
            <person name="Abida H."/>
            <person name="Marechal E."/>
            <person name="Bowler C."/>
            <person name="Muto M."/>
            <person name="Sunaga Y."/>
            <person name="Tanaka M."/>
            <person name="Yoshino T."/>
            <person name="Taniguchi T."/>
            <person name="Fukuda Y."/>
            <person name="Nemoto M."/>
            <person name="Matsumoto M."/>
            <person name="Wong P.S."/>
            <person name="Aburatani S."/>
            <person name="Fujibuchi W."/>
        </authorList>
    </citation>
    <scope>NUCLEOTIDE SEQUENCE [LARGE SCALE GENOMIC DNA]</scope>
    <source>
        <strain evidence="3 4">JPCC DA0580</strain>
    </source>
</reference>
<evidence type="ECO:0000256" key="1">
    <source>
        <dbReference type="SAM" id="MobiDB-lite"/>
    </source>
</evidence>
<proteinExistence type="predicted"/>
<keyword evidence="2" id="KW-1133">Transmembrane helix</keyword>
<protein>
    <submittedName>
        <fullName evidence="3">Uncharacterized protein</fullName>
    </submittedName>
</protein>
<evidence type="ECO:0000313" key="3">
    <source>
        <dbReference type="EMBL" id="GAX09540.1"/>
    </source>
</evidence>
<accession>A0A1Z5J6D4</accession>